<accession>A0A7C9RDA2</accession>
<dbReference type="Pfam" id="PF09084">
    <property type="entry name" value="NMT1"/>
    <property type="match status" value="1"/>
</dbReference>
<evidence type="ECO:0000313" key="2">
    <source>
        <dbReference type="EMBL" id="NGX94338.1"/>
    </source>
</evidence>
<keyword evidence="3" id="KW-1185">Reference proteome</keyword>
<protein>
    <submittedName>
        <fullName evidence="2">ABC transporter substrate-binding protein</fullName>
    </submittedName>
</protein>
<evidence type="ECO:0000259" key="1">
    <source>
        <dbReference type="Pfam" id="PF09084"/>
    </source>
</evidence>
<evidence type="ECO:0000313" key="3">
    <source>
        <dbReference type="Proteomes" id="UP000480266"/>
    </source>
</evidence>
<proteinExistence type="predicted"/>
<dbReference type="InterPro" id="IPR015168">
    <property type="entry name" value="SsuA/THI5"/>
</dbReference>
<dbReference type="PANTHER" id="PTHR31528">
    <property type="entry name" value="4-AMINO-5-HYDROXYMETHYL-2-METHYLPYRIMIDINE PHOSPHATE SYNTHASE THI11-RELATED"/>
    <property type="match status" value="1"/>
</dbReference>
<name>A0A7C9RDA2_9BRAD</name>
<dbReference type="Proteomes" id="UP000480266">
    <property type="component" value="Unassembled WGS sequence"/>
</dbReference>
<dbReference type="Gene3D" id="3.40.190.10">
    <property type="entry name" value="Periplasmic binding protein-like II"/>
    <property type="match status" value="2"/>
</dbReference>
<dbReference type="AlphaFoldDB" id="A0A7C9RDA2"/>
<reference evidence="2" key="1">
    <citation type="submission" date="2020-02" db="EMBL/GenBank/DDBJ databases">
        <title>Draft genome sequence of Candidatus Afipia apatlaquensis IBT-C3, a potential strain for decolorization of textile dyes.</title>
        <authorList>
            <person name="Sanchez-Reyes A."/>
            <person name="Breton-Deval L."/>
            <person name="Mangelson H."/>
            <person name="Sanchez-Flores A."/>
        </authorList>
    </citation>
    <scope>NUCLEOTIDE SEQUENCE [LARGE SCALE GENOMIC DNA]</scope>
    <source>
        <strain evidence="2">IBT-C3</strain>
    </source>
</reference>
<dbReference type="EMBL" id="JAAMRR010000182">
    <property type="protein sequence ID" value="NGX94338.1"/>
    <property type="molecule type" value="Genomic_DNA"/>
</dbReference>
<dbReference type="GO" id="GO:0009228">
    <property type="term" value="P:thiamine biosynthetic process"/>
    <property type="evidence" value="ECO:0007669"/>
    <property type="project" value="InterPro"/>
</dbReference>
<dbReference type="InterPro" id="IPR027939">
    <property type="entry name" value="NMT1/THI5"/>
</dbReference>
<organism evidence="2 3">
    <name type="scientific">Candidatus Afipia apatlaquensis</name>
    <dbReference type="NCBI Taxonomy" id="2712852"/>
    <lineage>
        <taxon>Bacteria</taxon>
        <taxon>Pseudomonadati</taxon>
        <taxon>Pseudomonadota</taxon>
        <taxon>Alphaproteobacteria</taxon>
        <taxon>Hyphomicrobiales</taxon>
        <taxon>Nitrobacteraceae</taxon>
        <taxon>Afipia</taxon>
    </lineage>
</organism>
<dbReference type="PANTHER" id="PTHR31528:SF15">
    <property type="entry name" value="RIBOFLAVIN-BINDING PROTEIN RIBY"/>
    <property type="match status" value="1"/>
</dbReference>
<dbReference type="SUPFAM" id="SSF53850">
    <property type="entry name" value="Periplasmic binding protein-like II"/>
    <property type="match status" value="1"/>
</dbReference>
<feature type="domain" description="SsuA/THI5-like" evidence="1">
    <location>
        <begin position="49"/>
        <end position="263"/>
    </location>
</feature>
<gene>
    <name evidence="2" type="ORF">G4V63_03580</name>
</gene>
<comment type="caution">
    <text evidence="2">The sequence shown here is derived from an EMBL/GenBank/DDBJ whole genome shotgun (WGS) entry which is preliminary data.</text>
</comment>
<sequence>MPKNPDRILYKIVPLLIALLCAPFLGAMPGVAASALHFSFDRPIDGSAAPFILASSKGLFRAEGLTVTTDAATGSQDAIARVASGNSDMALADINALIRYRDTEGSLPIKAVFVVYNKAPYAIIARKSRGIATMSDIDGKTIGVVDGDLAARMWPTIARKNDIKLDKVRTEKISAAVREPMLSAGQVDGVTGFSFLSAINLRDRGVPANDLAVLRFSEFGSEVYGHALIVNPKYAAANPDAVKAFVRATIAGLRLAIKEPVRAADEVVTQMSGGSRELELERLRAVIHDNIVTDEVKRNGLGGIDAVRFDIGVGQIADTYEFRKRPSVSDIFDDTFLPPPGARKIN</sequence>